<sequence>MIALIDAIYSLNITKNSNFLYKHSLNKHVVVQTNQLNSFNNHSINKSGNRPIFTSKVYNSKQGIPVATTPVVKPRLKVYRLDNAFVKNLKVNKTLEPKENLKISLKNSNFLNRHSKNGLVRKMEWSAQEPSFIKTREKPFQIVKKGDTIQYNKNNQTINFLSNVNFYLTKLQKEAEYLESNFKGYGKKFFYLLKFKLKNAYEELRLNLCNNVLDTDDEFDDDYADLERETYKYVNSNNIIEKMKRNERKRTIRAKNEKRLIRKICN</sequence>
<dbReference type="OrthoDB" id="10448354at2759"/>
<comment type="caution">
    <text evidence="1">The sequence shown here is derived from an EMBL/GenBank/DDBJ whole genome shotgun (WGS) entry which is preliminary data.</text>
</comment>
<organism evidence="1 2">
    <name type="scientific">Brachionus calyciflorus</name>
    <dbReference type="NCBI Taxonomy" id="104777"/>
    <lineage>
        <taxon>Eukaryota</taxon>
        <taxon>Metazoa</taxon>
        <taxon>Spiralia</taxon>
        <taxon>Gnathifera</taxon>
        <taxon>Rotifera</taxon>
        <taxon>Eurotatoria</taxon>
        <taxon>Monogononta</taxon>
        <taxon>Pseudotrocha</taxon>
        <taxon>Ploima</taxon>
        <taxon>Brachionidae</taxon>
        <taxon>Brachionus</taxon>
    </lineage>
</organism>
<gene>
    <name evidence="1" type="ORF">OXX778_LOCUS2309</name>
</gene>
<reference evidence="1" key="1">
    <citation type="submission" date="2021-02" db="EMBL/GenBank/DDBJ databases">
        <authorList>
            <person name="Nowell W R."/>
        </authorList>
    </citation>
    <scope>NUCLEOTIDE SEQUENCE</scope>
    <source>
        <strain evidence="1">Ploen Becks lab</strain>
    </source>
</reference>
<evidence type="ECO:0000313" key="1">
    <source>
        <dbReference type="EMBL" id="CAF0723133.1"/>
    </source>
</evidence>
<protein>
    <submittedName>
        <fullName evidence="1">Uncharacterized protein</fullName>
    </submittedName>
</protein>
<evidence type="ECO:0000313" key="2">
    <source>
        <dbReference type="Proteomes" id="UP000663879"/>
    </source>
</evidence>
<dbReference type="AlphaFoldDB" id="A0A813MJD0"/>
<dbReference type="Proteomes" id="UP000663879">
    <property type="component" value="Unassembled WGS sequence"/>
</dbReference>
<dbReference type="EMBL" id="CAJNOC010000177">
    <property type="protein sequence ID" value="CAF0723133.1"/>
    <property type="molecule type" value="Genomic_DNA"/>
</dbReference>
<name>A0A813MJD0_9BILA</name>
<accession>A0A813MJD0</accession>
<keyword evidence="2" id="KW-1185">Reference proteome</keyword>
<proteinExistence type="predicted"/>